<organism evidence="2 3">
    <name type="scientific">Corynebacterium anserum</name>
    <dbReference type="NCBI Taxonomy" id="2684406"/>
    <lineage>
        <taxon>Bacteria</taxon>
        <taxon>Bacillati</taxon>
        <taxon>Actinomycetota</taxon>
        <taxon>Actinomycetes</taxon>
        <taxon>Mycobacteriales</taxon>
        <taxon>Corynebacteriaceae</taxon>
        <taxon>Corynebacterium</taxon>
    </lineage>
</organism>
<dbReference type="AlphaFoldDB" id="A0A7G7YM84"/>
<name>A0A7G7YM84_9CORY</name>
<dbReference type="Gene3D" id="3.40.50.1820">
    <property type="entry name" value="alpha/beta hydrolase"/>
    <property type="match status" value="1"/>
</dbReference>
<protein>
    <submittedName>
        <fullName evidence="2">Uncharacterized protein</fullName>
    </submittedName>
</protein>
<evidence type="ECO:0000313" key="3">
    <source>
        <dbReference type="Proteomes" id="UP000515275"/>
    </source>
</evidence>
<feature type="compositionally biased region" description="Low complexity" evidence="1">
    <location>
        <begin position="1"/>
        <end position="12"/>
    </location>
</feature>
<dbReference type="RefSeq" id="WP_185769161.1">
    <property type="nucleotide sequence ID" value="NZ_CP046883.1"/>
</dbReference>
<proteinExistence type="predicted"/>
<reference evidence="2 3" key="1">
    <citation type="submission" date="2019-12" db="EMBL/GenBank/DDBJ databases">
        <title>Corynebacterium sp. nov., isolated from feces of the Anser Albifrons in China.</title>
        <authorList>
            <person name="Liu Q."/>
        </authorList>
    </citation>
    <scope>NUCLEOTIDE SEQUENCE [LARGE SCALE GENOMIC DNA]</scope>
    <source>
        <strain evidence="2 3">23H37-10</strain>
    </source>
</reference>
<dbReference type="SUPFAM" id="SSF53474">
    <property type="entry name" value="alpha/beta-Hydrolases"/>
    <property type="match status" value="1"/>
</dbReference>
<evidence type="ECO:0000256" key="1">
    <source>
        <dbReference type="SAM" id="MobiDB-lite"/>
    </source>
</evidence>
<keyword evidence="3" id="KW-1185">Reference proteome</keyword>
<gene>
    <name evidence="2" type="ORF">GP473_01925</name>
</gene>
<dbReference type="Proteomes" id="UP000515275">
    <property type="component" value="Chromosome"/>
</dbReference>
<feature type="compositionally biased region" description="Polar residues" evidence="1">
    <location>
        <begin position="13"/>
        <end position="26"/>
    </location>
</feature>
<dbReference type="InterPro" id="IPR029058">
    <property type="entry name" value="AB_hydrolase_fold"/>
</dbReference>
<sequence>MSENTSESNSSTLNQMPNSDIVNLPSSGRDVQEGVEPLTPEQQVIQLSDFLEDNYPELFLSMTTNEAEPFIAEGKEIPTDLKERTERLWAKIPDLISHSSLLVLGAGLDHAMPHTAFVKTGPSTAPLDLAGLPEGIAGTILTPSRPNGNLAVSLHGGPGWVGDGISHEQLWLPLFAALAERSGTTVVDLTYPLPGGGSWDPTQAAVADACEQITASRGEILPVQGFSGSNSACGLITFGTGFVAAQRVLNNVDFHLMMTPRIPEGFSAQADAPEALVSLARMDSRGTSAEKVRAWMDAQGARYEYRDYPSEHFIAAPAVWRERVQDAAEWLAARGNS</sequence>
<feature type="region of interest" description="Disordered" evidence="1">
    <location>
        <begin position="1"/>
        <end position="36"/>
    </location>
</feature>
<dbReference type="EMBL" id="CP046883">
    <property type="protein sequence ID" value="QNH95604.1"/>
    <property type="molecule type" value="Genomic_DNA"/>
</dbReference>
<accession>A0A7G7YM84</accession>
<evidence type="ECO:0000313" key="2">
    <source>
        <dbReference type="EMBL" id="QNH95604.1"/>
    </source>
</evidence>
<dbReference type="KEGG" id="cans:GP473_01925"/>